<dbReference type="Proteomes" id="UP000481583">
    <property type="component" value="Unassembled WGS sequence"/>
</dbReference>
<protein>
    <submittedName>
        <fullName evidence="2">Acyl carrier protein</fullName>
    </submittedName>
</protein>
<organism evidence="2 3">
    <name type="scientific">Streptomyces coryli</name>
    <dbReference type="NCBI Taxonomy" id="1128680"/>
    <lineage>
        <taxon>Bacteria</taxon>
        <taxon>Bacillati</taxon>
        <taxon>Actinomycetota</taxon>
        <taxon>Actinomycetes</taxon>
        <taxon>Kitasatosporales</taxon>
        <taxon>Streptomycetaceae</taxon>
        <taxon>Streptomyces</taxon>
    </lineage>
</organism>
<dbReference type="SUPFAM" id="SSF47336">
    <property type="entry name" value="ACP-like"/>
    <property type="match status" value="1"/>
</dbReference>
<dbReference type="Gene3D" id="1.10.1200.10">
    <property type="entry name" value="ACP-like"/>
    <property type="match status" value="1"/>
</dbReference>
<evidence type="ECO:0000313" key="2">
    <source>
        <dbReference type="EMBL" id="NGN69736.1"/>
    </source>
</evidence>
<keyword evidence="3" id="KW-1185">Reference proteome</keyword>
<dbReference type="AlphaFoldDB" id="A0A6G4UDI3"/>
<comment type="caution">
    <text evidence="2">The sequence shown here is derived from an EMBL/GenBank/DDBJ whole genome shotgun (WGS) entry which is preliminary data.</text>
</comment>
<sequence>MKAVKATQTPPIPDEAQVLAEISEMIMSVLGDYAPPEGDAAITLDSRFGDDLEMESIDLVTLSGRLAEWYGPEVNFAEYLASLELDEIIELTVGRLVSYVARSLRTAATAAAER</sequence>
<dbReference type="InterPro" id="IPR036736">
    <property type="entry name" value="ACP-like_sf"/>
</dbReference>
<gene>
    <name evidence="2" type="ORF">G5C51_38345</name>
</gene>
<proteinExistence type="predicted"/>
<dbReference type="InterPro" id="IPR009081">
    <property type="entry name" value="PP-bd_ACP"/>
</dbReference>
<dbReference type="Pfam" id="PF00550">
    <property type="entry name" value="PP-binding"/>
    <property type="match status" value="1"/>
</dbReference>
<evidence type="ECO:0000313" key="3">
    <source>
        <dbReference type="Proteomes" id="UP000481583"/>
    </source>
</evidence>
<reference evidence="2 3" key="1">
    <citation type="submission" date="2020-02" db="EMBL/GenBank/DDBJ databases">
        <title>Whole-genome analyses of novel actinobacteria.</title>
        <authorList>
            <person name="Sahin N."/>
        </authorList>
    </citation>
    <scope>NUCLEOTIDE SEQUENCE [LARGE SCALE GENOMIC DNA]</scope>
    <source>
        <strain evidence="2 3">A7024</strain>
    </source>
</reference>
<dbReference type="EMBL" id="JAAKZV010000334">
    <property type="protein sequence ID" value="NGN69736.1"/>
    <property type="molecule type" value="Genomic_DNA"/>
</dbReference>
<accession>A0A6G4UDI3</accession>
<name>A0A6G4UDI3_9ACTN</name>
<evidence type="ECO:0000259" key="1">
    <source>
        <dbReference type="Pfam" id="PF00550"/>
    </source>
</evidence>
<feature type="domain" description="Carrier" evidence="1">
    <location>
        <begin position="22"/>
        <end position="88"/>
    </location>
</feature>